<accession>A0AA41Z115</accession>
<sequence length="143" mass="15192">MSFPVTNIDFGEVRAMQHDDKMEQSRNGSAAPMMTDKRLQSRIQGLGSAHRVSGSAIFADRETGEATSSVLSVSCVHSGETHCGRMQVIGTGCQSRVLVLYHGSELGAEIGALPAIERARELLESVVVSAAIANVVHAGENQK</sequence>
<dbReference type="EMBL" id="JAMOIM010000032">
    <property type="protein sequence ID" value="MCW6511769.1"/>
    <property type="molecule type" value="Genomic_DNA"/>
</dbReference>
<proteinExistence type="predicted"/>
<reference evidence="1" key="1">
    <citation type="submission" date="2022-05" db="EMBL/GenBank/DDBJ databases">
        <authorList>
            <person name="Pankratov T."/>
        </authorList>
    </citation>
    <scope>NUCLEOTIDE SEQUENCE</scope>
    <source>
        <strain evidence="1">BP6-180914</strain>
    </source>
</reference>
<name>A0AA41Z115_9HYPH</name>
<dbReference type="RefSeq" id="WP_282588147.1">
    <property type="nucleotide sequence ID" value="NZ_JAMOIM010000032.1"/>
</dbReference>
<gene>
    <name evidence="1" type="ORF">M8523_27775</name>
</gene>
<organism evidence="1 2">
    <name type="scientific">Lichenifustis flavocetrariae</name>
    <dbReference type="NCBI Taxonomy" id="2949735"/>
    <lineage>
        <taxon>Bacteria</taxon>
        <taxon>Pseudomonadati</taxon>
        <taxon>Pseudomonadota</taxon>
        <taxon>Alphaproteobacteria</taxon>
        <taxon>Hyphomicrobiales</taxon>
        <taxon>Lichenihabitantaceae</taxon>
        <taxon>Lichenifustis</taxon>
    </lineage>
</organism>
<dbReference type="Proteomes" id="UP001165667">
    <property type="component" value="Unassembled WGS sequence"/>
</dbReference>
<dbReference type="AlphaFoldDB" id="A0AA41Z115"/>
<comment type="caution">
    <text evidence="1">The sequence shown here is derived from an EMBL/GenBank/DDBJ whole genome shotgun (WGS) entry which is preliminary data.</text>
</comment>
<keyword evidence="2" id="KW-1185">Reference proteome</keyword>
<evidence type="ECO:0000313" key="1">
    <source>
        <dbReference type="EMBL" id="MCW6511769.1"/>
    </source>
</evidence>
<evidence type="ECO:0000313" key="2">
    <source>
        <dbReference type="Proteomes" id="UP001165667"/>
    </source>
</evidence>
<protein>
    <submittedName>
        <fullName evidence="1">Uncharacterized protein</fullName>
    </submittedName>
</protein>